<dbReference type="OrthoDB" id="9785372at2"/>
<dbReference type="Pfam" id="PF13460">
    <property type="entry name" value="NAD_binding_10"/>
    <property type="match status" value="1"/>
</dbReference>
<dbReference type="CDD" id="cd05243">
    <property type="entry name" value="SDR_a5"/>
    <property type="match status" value="1"/>
</dbReference>
<evidence type="ECO:0000259" key="1">
    <source>
        <dbReference type="Pfam" id="PF13460"/>
    </source>
</evidence>
<keyword evidence="3" id="KW-1185">Reference proteome</keyword>
<protein>
    <submittedName>
        <fullName evidence="2">NmrA-like dehydrogenase/reductase</fullName>
    </submittedName>
</protein>
<name>A0A380K9A4_9STRE</name>
<organism evidence="2 3">
    <name type="scientific">Streptococcus hyointestinalis</name>
    <dbReference type="NCBI Taxonomy" id="1337"/>
    <lineage>
        <taxon>Bacteria</taxon>
        <taxon>Bacillati</taxon>
        <taxon>Bacillota</taxon>
        <taxon>Bacilli</taxon>
        <taxon>Lactobacillales</taxon>
        <taxon>Streptococcaceae</taxon>
        <taxon>Streptococcus</taxon>
    </lineage>
</organism>
<dbReference type="GeneID" id="78356718"/>
<dbReference type="Gene3D" id="3.40.50.720">
    <property type="entry name" value="NAD(P)-binding Rossmann-like Domain"/>
    <property type="match status" value="1"/>
</dbReference>
<accession>A0A380K9A4</accession>
<dbReference type="InterPro" id="IPR016040">
    <property type="entry name" value="NAD(P)-bd_dom"/>
</dbReference>
<dbReference type="AlphaFoldDB" id="A0A380K9A4"/>
<evidence type="ECO:0000313" key="3">
    <source>
        <dbReference type="Proteomes" id="UP000254924"/>
    </source>
</evidence>
<feature type="domain" description="NAD(P)-binding" evidence="1">
    <location>
        <begin position="7"/>
        <end position="188"/>
    </location>
</feature>
<reference evidence="2 3" key="1">
    <citation type="submission" date="2018-06" db="EMBL/GenBank/DDBJ databases">
        <authorList>
            <consortium name="Pathogen Informatics"/>
            <person name="Doyle S."/>
        </authorList>
    </citation>
    <scope>NUCLEOTIDE SEQUENCE [LARGE SCALE GENOMIC DNA]</scope>
    <source>
        <strain evidence="2 3">NCTC12224</strain>
    </source>
</reference>
<dbReference type="SUPFAM" id="SSF51735">
    <property type="entry name" value="NAD(P)-binding Rossmann-fold domains"/>
    <property type="match status" value="1"/>
</dbReference>
<dbReference type="PANTHER" id="PTHR15020:SF50">
    <property type="entry name" value="UPF0659 PROTEIN YMR090W"/>
    <property type="match status" value="1"/>
</dbReference>
<dbReference type="Proteomes" id="UP000254924">
    <property type="component" value="Unassembled WGS sequence"/>
</dbReference>
<sequence length="211" mass="22660">MDVFVIGSTGRVATSLIGQLTADGHTVRAAARQPENVVKHDGVVPVTFDLHASVEEMQELMAGVDAVLFVAGSRGRDLLQTDAFGAVKTMQATESLGIKRYVLLSSLYALEPDKWSHPNLSKIMDYNVAKFFADNYLVTNTKLDYTIVQPGALSEKEGTGMITVTEDAYGSIAIEDVASVLAKSLSTPETIGKVIKIVEGTTPIQKALEDL</sequence>
<dbReference type="InterPro" id="IPR036291">
    <property type="entry name" value="NAD(P)-bd_dom_sf"/>
</dbReference>
<dbReference type="RefSeq" id="WP_115269337.1">
    <property type="nucleotide sequence ID" value="NZ_JBNPNB010000009.1"/>
</dbReference>
<gene>
    <name evidence="2" type="ORF">NCTC12224_01401</name>
</gene>
<dbReference type="PANTHER" id="PTHR15020">
    <property type="entry name" value="FLAVIN REDUCTASE-RELATED"/>
    <property type="match status" value="1"/>
</dbReference>
<proteinExistence type="predicted"/>
<dbReference type="EMBL" id="UHFN01000007">
    <property type="protein sequence ID" value="SUN61274.1"/>
    <property type="molecule type" value="Genomic_DNA"/>
</dbReference>
<evidence type="ECO:0000313" key="2">
    <source>
        <dbReference type="EMBL" id="SUN61274.1"/>
    </source>
</evidence>